<comment type="caution">
    <text evidence="2">The sequence shown here is derived from an EMBL/GenBank/DDBJ whole genome shotgun (WGS) entry which is preliminary data.</text>
</comment>
<dbReference type="Pfam" id="PF04954">
    <property type="entry name" value="SIP"/>
    <property type="match status" value="1"/>
</dbReference>
<dbReference type="InterPro" id="IPR013113">
    <property type="entry name" value="SIP_FAD-bd"/>
</dbReference>
<dbReference type="InterPro" id="IPR039261">
    <property type="entry name" value="FNR_nucleotide-bd"/>
</dbReference>
<dbReference type="InterPro" id="IPR039374">
    <property type="entry name" value="SIP_fam"/>
</dbReference>
<protein>
    <submittedName>
        <fullName evidence="2">Siderophore-interacting protein</fullName>
    </submittedName>
</protein>
<dbReference type="SUPFAM" id="SSF63380">
    <property type="entry name" value="Riboflavin synthase domain-like"/>
    <property type="match status" value="1"/>
</dbReference>
<feature type="domain" description="FAD-binding FR-type" evidence="1">
    <location>
        <begin position="6"/>
        <end position="142"/>
    </location>
</feature>
<accession>A0ABU2LXT1</accession>
<dbReference type="Pfam" id="PF08021">
    <property type="entry name" value="FAD_binding_9"/>
    <property type="match status" value="1"/>
</dbReference>
<dbReference type="PANTHER" id="PTHR30157:SF0">
    <property type="entry name" value="NADPH-DEPENDENT FERRIC-CHELATE REDUCTASE"/>
    <property type="match status" value="1"/>
</dbReference>
<dbReference type="PANTHER" id="PTHR30157">
    <property type="entry name" value="FERRIC REDUCTASE, NADPH-DEPENDENT"/>
    <property type="match status" value="1"/>
</dbReference>
<dbReference type="CDD" id="cd06193">
    <property type="entry name" value="siderophore_interacting"/>
    <property type="match status" value="1"/>
</dbReference>
<reference evidence="3" key="1">
    <citation type="submission" date="2023-07" db="EMBL/GenBank/DDBJ databases">
        <title>30 novel species of actinomycetes from the DSMZ collection.</title>
        <authorList>
            <person name="Nouioui I."/>
        </authorList>
    </citation>
    <scope>NUCLEOTIDE SEQUENCE [LARGE SCALE GENOMIC DNA]</scope>
    <source>
        <strain evidence="3">DSM 44918</strain>
    </source>
</reference>
<sequence>MATAPFDFFDVRVLRTTRLSPGFVRVTVGGRSLAGFASGGRDQRFKLFLPRPGQDEVAIPRGQGTDWWPAWQRMDPDERALMRTYTVRELRREAAELDIDFALHGDCDGPASRWAATAETGSPVSLLGPTEEDNAGVDFRPPPDTDQVLIAGDSSALPAIAGILAWLPAGLPALVWIETQHEADRQHLPTRADARITWLPHGQLPSALHASRHLPTADTSPYAWVAGEASCVRDLRRHLVNDRGLDRQRVTFSGYWRRETSEDTLIQQAIATT</sequence>
<dbReference type="InterPro" id="IPR007037">
    <property type="entry name" value="SIP_rossman_dom"/>
</dbReference>
<dbReference type="Proteomes" id="UP001183420">
    <property type="component" value="Unassembled WGS sequence"/>
</dbReference>
<dbReference type="Gene3D" id="3.40.50.80">
    <property type="entry name" value="Nucleotide-binding domain of ferredoxin-NADP reductase (FNR) module"/>
    <property type="match status" value="1"/>
</dbReference>
<name>A0ABU2LXT1_9ACTN</name>
<dbReference type="InterPro" id="IPR017927">
    <property type="entry name" value="FAD-bd_FR_type"/>
</dbReference>
<dbReference type="InterPro" id="IPR017938">
    <property type="entry name" value="Riboflavin_synthase-like_b-brl"/>
</dbReference>
<keyword evidence="3" id="KW-1185">Reference proteome</keyword>
<evidence type="ECO:0000313" key="3">
    <source>
        <dbReference type="Proteomes" id="UP001183420"/>
    </source>
</evidence>
<gene>
    <name evidence="2" type="ORF">RNC47_26995</name>
</gene>
<evidence type="ECO:0000259" key="1">
    <source>
        <dbReference type="PROSITE" id="PS51384"/>
    </source>
</evidence>
<dbReference type="Gene3D" id="2.40.30.10">
    <property type="entry name" value="Translation factors"/>
    <property type="match status" value="1"/>
</dbReference>
<dbReference type="PROSITE" id="PS51384">
    <property type="entry name" value="FAD_FR"/>
    <property type="match status" value="1"/>
</dbReference>
<dbReference type="RefSeq" id="WP_311602355.1">
    <property type="nucleotide sequence ID" value="NZ_JAVREM010000051.1"/>
</dbReference>
<evidence type="ECO:0000313" key="2">
    <source>
        <dbReference type="EMBL" id="MDT0321987.1"/>
    </source>
</evidence>
<dbReference type="EMBL" id="JAVREM010000051">
    <property type="protein sequence ID" value="MDT0321987.1"/>
    <property type="molecule type" value="Genomic_DNA"/>
</dbReference>
<organism evidence="2 3">
    <name type="scientific">Streptomyces millisiae</name>
    <dbReference type="NCBI Taxonomy" id="3075542"/>
    <lineage>
        <taxon>Bacteria</taxon>
        <taxon>Bacillati</taxon>
        <taxon>Actinomycetota</taxon>
        <taxon>Actinomycetes</taxon>
        <taxon>Kitasatosporales</taxon>
        <taxon>Streptomycetaceae</taxon>
        <taxon>Streptomyces</taxon>
    </lineage>
</organism>
<proteinExistence type="predicted"/>